<evidence type="ECO:0000313" key="4">
    <source>
        <dbReference type="Proteomes" id="UP001159427"/>
    </source>
</evidence>
<dbReference type="PANTHER" id="PTHR19972">
    <property type="entry name" value="CALBINDIN"/>
    <property type="match status" value="1"/>
</dbReference>
<dbReference type="Gene3D" id="1.10.238.10">
    <property type="entry name" value="EF-hand"/>
    <property type="match status" value="2"/>
</dbReference>
<keyword evidence="4" id="KW-1185">Reference proteome</keyword>
<sequence length="134" mass="15145">MLNPQRLEDYATAMLDLFDKNKDGKLSLSEMSKILPVEENFMKKFGGKKLTEAQFDQIWNKYDEDGNGYIADEELDALMHDILANSNQPEADDPSTLKKVKSSLMETFDKNKDGKITKEELKFMLSPAGGNECA</sequence>
<gene>
    <name evidence="3" type="ORF">PEVE_00044748</name>
</gene>
<comment type="caution">
    <text evidence="3">The sequence shown here is derived from an EMBL/GenBank/DDBJ whole genome shotgun (WGS) entry which is preliminary data.</text>
</comment>
<evidence type="ECO:0000256" key="1">
    <source>
        <dbReference type="ARBA" id="ARBA00022837"/>
    </source>
</evidence>
<dbReference type="PROSITE" id="PS50222">
    <property type="entry name" value="EF_HAND_2"/>
    <property type="match status" value="3"/>
</dbReference>
<reference evidence="3 4" key="1">
    <citation type="submission" date="2022-05" db="EMBL/GenBank/DDBJ databases">
        <authorList>
            <consortium name="Genoscope - CEA"/>
            <person name="William W."/>
        </authorList>
    </citation>
    <scope>NUCLEOTIDE SEQUENCE [LARGE SCALE GENOMIC DNA]</scope>
</reference>
<feature type="domain" description="EF-hand" evidence="2">
    <location>
        <begin position="96"/>
        <end position="131"/>
    </location>
</feature>
<dbReference type="InterPro" id="IPR002048">
    <property type="entry name" value="EF_hand_dom"/>
</dbReference>
<dbReference type="SMART" id="SM00054">
    <property type="entry name" value="EFh"/>
    <property type="match status" value="3"/>
</dbReference>
<dbReference type="Proteomes" id="UP001159427">
    <property type="component" value="Unassembled WGS sequence"/>
</dbReference>
<dbReference type="InterPro" id="IPR011992">
    <property type="entry name" value="EF-hand-dom_pair"/>
</dbReference>
<dbReference type="InterPro" id="IPR051001">
    <property type="entry name" value="Calbindin_Ca-bind"/>
</dbReference>
<organism evidence="3 4">
    <name type="scientific">Porites evermanni</name>
    <dbReference type="NCBI Taxonomy" id="104178"/>
    <lineage>
        <taxon>Eukaryota</taxon>
        <taxon>Metazoa</taxon>
        <taxon>Cnidaria</taxon>
        <taxon>Anthozoa</taxon>
        <taxon>Hexacorallia</taxon>
        <taxon>Scleractinia</taxon>
        <taxon>Fungiina</taxon>
        <taxon>Poritidae</taxon>
        <taxon>Porites</taxon>
    </lineage>
</organism>
<name>A0ABN8PRA2_9CNID</name>
<proteinExistence type="predicted"/>
<dbReference type="Pfam" id="PF13499">
    <property type="entry name" value="EF-hand_7"/>
    <property type="match status" value="1"/>
</dbReference>
<dbReference type="SUPFAM" id="SSF47473">
    <property type="entry name" value="EF-hand"/>
    <property type="match status" value="1"/>
</dbReference>
<dbReference type="EMBL" id="CALNXI010000960">
    <property type="protein sequence ID" value="CAH3148840.1"/>
    <property type="molecule type" value="Genomic_DNA"/>
</dbReference>
<dbReference type="InterPro" id="IPR018247">
    <property type="entry name" value="EF_Hand_1_Ca_BS"/>
</dbReference>
<dbReference type="Pfam" id="PF13202">
    <property type="entry name" value="EF-hand_5"/>
    <property type="match status" value="1"/>
</dbReference>
<feature type="domain" description="EF-hand" evidence="2">
    <location>
        <begin position="50"/>
        <end position="85"/>
    </location>
</feature>
<keyword evidence="1" id="KW-0106">Calcium</keyword>
<dbReference type="PROSITE" id="PS00018">
    <property type="entry name" value="EF_HAND_1"/>
    <property type="match status" value="3"/>
</dbReference>
<evidence type="ECO:0000259" key="2">
    <source>
        <dbReference type="PROSITE" id="PS50222"/>
    </source>
</evidence>
<dbReference type="PANTHER" id="PTHR19972:SF10">
    <property type="entry name" value="CALBINDIN-32"/>
    <property type="match status" value="1"/>
</dbReference>
<feature type="domain" description="EF-hand" evidence="2">
    <location>
        <begin position="6"/>
        <end position="41"/>
    </location>
</feature>
<accession>A0ABN8PRA2</accession>
<protein>
    <recommendedName>
        <fullName evidence="2">EF-hand domain-containing protein</fullName>
    </recommendedName>
</protein>
<evidence type="ECO:0000313" key="3">
    <source>
        <dbReference type="EMBL" id="CAH3148840.1"/>
    </source>
</evidence>